<dbReference type="PANTHER" id="PTHR17008">
    <property type="entry name" value="MEIOSIS-EXPRESSED GENE 1 PROTEIN"/>
    <property type="match status" value="1"/>
</dbReference>
<dbReference type="InterPro" id="IPR020186">
    <property type="entry name" value="Meiosis-expressed_gene_1"/>
</dbReference>
<evidence type="ECO:0008006" key="3">
    <source>
        <dbReference type="Google" id="ProtNLM"/>
    </source>
</evidence>
<dbReference type="EnsemblMetazoa" id="Aqu2.1.43300_001">
    <property type="protein sequence ID" value="Aqu2.1.43300_001"/>
    <property type="gene ID" value="Aqu2.1.43300"/>
</dbReference>
<dbReference type="AlphaFoldDB" id="A0A1X7VTX5"/>
<name>A0A1X7VTX5_AMPQE</name>
<sequence length="103" mass="12468">MAAVEAKPKSVRRAKYWDENVEEGNLHCAIVMSDLAAAYRFQLAGYRDEIEYSKFHPQEVIDRWPHNNYIKKLKRRNDGLFYYYNKERECLDKEIHKIKLYTH</sequence>
<dbReference type="GO" id="GO:0005634">
    <property type="term" value="C:nucleus"/>
    <property type="evidence" value="ECO:0007669"/>
    <property type="project" value="InterPro"/>
</dbReference>
<protein>
    <recommendedName>
        <fullName evidence="3">Meiosis expressed gene 1 protein homolog</fullName>
    </recommendedName>
</protein>
<evidence type="ECO:0000313" key="2">
    <source>
        <dbReference type="EnsemblMetazoa" id="Aqu2.1.43300_001"/>
    </source>
</evidence>
<dbReference type="Pfam" id="PF15163">
    <property type="entry name" value="Meiosis_expr"/>
    <property type="match status" value="1"/>
</dbReference>
<reference evidence="2" key="1">
    <citation type="submission" date="2017-05" db="UniProtKB">
        <authorList>
            <consortium name="EnsemblMetazoa"/>
        </authorList>
    </citation>
    <scope>IDENTIFICATION</scope>
</reference>
<evidence type="ECO:0000256" key="1">
    <source>
        <dbReference type="ARBA" id="ARBA00008514"/>
    </source>
</evidence>
<dbReference type="PANTHER" id="PTHR17008:SF1">
    <property type="entry name" value="MEIOSIS EXPRESSED GENE 1 PROTEIN HOMOLOG"/>
    <property type="match status" value="1"/>
</dbReference>
<proteinExistence type="inferred from homology"/>
<dbReference type="InParanoid" id="A0A1X7VTX5"/>
<dbReference type="STRING" id="400682.A0A1X7VTX5"/>
<accession>A0A1X7VTX5</accession>
<dbReference type="OrthoDB" id="10023051at2759"/>
<organism evidence="2">
    <name type="scientific">Amphimedon queenslandica</name>
    <name type="common">Sponge</name>
    <dbReference type="NCBI Taxonomy" id="400682"/>
    <lineage>
        <taxon>Eukaryota</taxon>
        <taxon>Metazoa</taxon>
        <taxon>Porifera</taxon>
        <taxon>Demospongiae</taxon>
        <taxon>Heteroscleromorpha</taxon>
        <taxon>Haplosclerida</taxon>
        <taxon>Niphatidae</taxon>
        <taxon>Amphimedon</taxon>
    </lineage>
</organism>
<dbReference type="eggNOG" id="ENOG502S7BQ">
    <property type="taxonomic scope" value="Eukaryota"/>
</dbReference>
<dbReference type="OMA" id="WPHNGYV"/>
<comment type="similarity">
    <text evidence="1">Belongs to the MEIG1 family.</text>
</comment>